<evidence type="ECO:0000313" key="3">
    <source>
        <dbReference type="Proteomes" id="UP000324222"/>
    </source>
</evidence>
<evidence type="ECO:0000313" key="2">
    <source>
        <dbReference type="EMBL" id="MPC86167.1"/>
    </source>
</evidence>
<proteinExistence type="predicted"/>
<protein>
    <submittedName>
        <fullName evidence="2">Uncharacterized protein</fullName>
    </submittedName>
</protein>
<dbReference type="AlphaFoldDB" id="A0A5B7IXG9"/>
<comment type="caution">
    <text evidence="2">The sequence shown here is derived from an EMBL/GenBank/DDBJ whole genome shotgun (WGS) entry which is preliminary data.</text>
</comment>
<feature type="compositionally biased region" description="Basic and acidic residues" evidence="1">
    <location>
        <begin position="17"/>
        <end position="27"/>
    </location>
</feature>
<reference evidence="2 3" key="1">
    <citation type="submission" date="2019-05" db="EMBL/GenBank/DDBJ databases">
        <title>Another draft genome of Portunus trituberculatus and its Hox gene families provides insights of decapod evolution.</title>
        <authorList>
            <person name="Jeong J.-H."/>
            <person name="Song I."/>
            <person name="Kim S."/>
            <person name="Choi T."/>
            <person name="Kim D."/>
            <person name="Ryu S."/>
            <person name="Kim W."/>
        </authorList>
    </citation>
    <scope>NUCLEOTIDE SEQUENCE [LARGE SCALE GENOMIC DNA]</scope>
    <source>
        <tissue evidence="2">Muscle</tissue>
    </source>
</reference>
<accession>A0A5B7IXG9</accession>
<evidence type="ECO:0000256" key="1">
    <source>
        <dbReference type="SAM" id="MobiDB-lite"/>
    </source>
</evidence>
<organism evidence="2 3">
    <name type="scientific">Portunus trituberculatus</name>
    <name type="common">Swimming crab</name>
    <name type="synonym">Neptunus trituberculatus</name>
    <dbReference type="NCBI Taxonomy" id="210409"/>
    <lineage>
        <taxon>Eukaryota</taxon>
        <taxon>Metazoa</taxon>
        <taxon>Ecdysozoa</taxon>
        <taxon>Arthropoda</taxon>
        <taxon>Crustacea</taxon>
        <taxon>Multicrustacea</taxon>
        <taxon>Malacostraca</taxon>
        <taxon>Eumalacostraca</taxon>
        <taxon>Eucarida</taxon>
        <taxon>Decapoda</taxon>
        <taxon>Pleocyemata</taxon>
        <taxon>Brachyura</taxon>
        <taxon>Eubrachyura</taxon>
        <taxon>Portunoidea</taxon>
        <taxon>Portunidae</taxon>
        <taxon>Portuninae</taxon>
        <taxon>Portunus</taxon>
    </lineage>
</organism>
<gene>
    <name evidence="2" type="ORF">E2C01_080983</name>
</gene>
<dbReference type="Proteomes" id="UP000324222">
    <property type="component" value="Unassembled WGS sequence"/>
</dbReference>
<dbReference type="EMBL" id="VSRR010070665">
    <property type="protein sequence ID" value="MPC86167.1"/>
    <property type="molecule type" value="Genomic_DNA"/>
</dbReference>
<feature type="region of interest" description="Disordered" evidence="1">
    <location>
        <begin position="1"/>
        <end position="27"/>
    </location>
</feature>
<sequence length="27" mass="2977">MVVSPSPRESRASPNHIKGEARRSEAK</sequence>
<keyword evidence="3" id="KW-1185">Reference proteome</keyword>
<name>A0A5B7IXG9_PORTR</name>